<dbReference type="OrthoDB" id="269227at2759"/>
<dbReference type="AlphaFoldDB" id="A0A9N9R5T0"/>
<name>A0A9N9R5T0_9NEOP</name>
<dbReference type="SUPFAM" id="SSF54373">
    <property type="entry name" value="FAD-linked reductases, C-terminal domain"/>
    <property type="match status" value="1"/>
</dbReference>
<reference evidence="8" key="1">
    <citation type="submission" date="2021-12" db="EMBL/GenBank/DDBJ databases">
        <authorList>
            <person name="King R."/>
        </authorList>
    </citation>
    <scope>NUCLEOTIDE SEQUENCE</scope>
</reference>
<organism evidence="8 9">
    <name type="scientific">Diatraea saccharalis</name>
    <name type="common">sugarcane borer</name>
    <dbReference type="NCBI Taxonomy" id="40085"/>
    <lineage>
        <taxon>Eukaryota</taxon>
        <taxon>Metazoa</taxon>
        <taxon>Ecdysozoa</taxon>
        <taxon>Arthropoda</taxon>
        <taxon>Hexapoda</taxon>
        <taxon>Insecta</taxon>
        <taxon>Pterygota</taxon>
        <taxon>Neoptera</taxon>
        <taxon>Endopterygota</taxon>
        <taxon>Lepidoptera</taxon>
        <taxon>Glossata</taxon>
        <taxon>Ditrysia</taxon>
        <taxon>Pyraloidea</taxon>
        <taxon>Crambidae</taxon>
        <taxon>Crambinae</taxon>
        <taxon>Diatraea</taxon>
    </lineage>
</organism>
<evidence type="ECO:0000256" key="3">
    <source>
        <dbReference type="ARBA" id="ARBA00022630"/>
    </source>
</evidence>
<evidence type="ECO:0000256" key="1">
    <source>
        <dbReference type="ARBA" id="ARBA00001974"/>
    </source>
</evidence>
<dbReference type="InterPro" id="IPR007867">
    <property type="entry name" value="GMC_OxRtase_C"/>
</dbReference>
<dbReference type="InterPro" id="IPR000172">
    <property type="entry name" value="GMC_OxRdtase_N"/>
</dbReference>
<keyword evidence="4 5" id="KW-0274">FAD</keyword>
<dbReference type="Proteomes" id="UP001153714">
    <property type="component" value="Chromosome 20"/>
</dbReference>
<dbReference type="Gene3D" id="3.50.50.60">
    <property type="entry name" value="FAD/NAD(P)-binding domain"/>
    <property type="match status" value="1"/>
</dbReference>
<dbReference type="GO" id="GO:0016614">
    <property type="term" value="F:oxidoreductase activity, acting on CH-OH group of donors"/>
    <property type="evidence" value="ECO:0007669"/>
    <property type="project" value="InterPro"/>
</dbReference>
<feature type="binding site" evidence="5">
    <location>
        <position position="249"/>
    </location>
    <ligand>
        <name>FAD</name>
        <dbReference type="ChEBI" id="CHEBI:57692"/>
    </ligand>
</feature>
<dbReference type="InterPro" id="IPR036188">
    <property type="entry name" value="FAD/NAD-bd_sf"/>
</dbReference>
<evidence type="ECO:0000313" key="9">
    <source>
        <dbReference type="Proteomes" id="UP001153714"/>
    </source>
</evidence>
<comment type="similarity">
    <text evidence="2">Belongs to the GMC oxidoreductase family.</text>
</comment>
<reference evidence="8" key="2">
    <citation type="submission" date="2022-10" db="EMBL/GenBank/DDBJ databases">
        <authorList>
            <consortium name="ENA_rothamsted_submissions"/>
            <consortium name="culmorum"/>
            <person name="King R."/>
        </authorList>
    </citation>
    <scope>NUCLEOTIDE SEQUENCE</scope>
</reference>
<dbReference type="Pfam" id="PF00732">
    <property type="entry name" value="GMC_oxred_N"/>
    <property type="match status" value="1"/>
</dbReference>
<dbReference type="Pfam" id="PF05199">
    <property type="entry name" value="GMC_oxred_C"/>
    <property type="match status" value="1"/>
</dbReference>
<dbReference type="PANTHER" id="PTHR11552">
    <property type="entry name" value="GLUCOSE-METHANOL-CHOLINE GMC OXIDOREDUCTASE"/>
    <property type="match status" value="1"/>
</dbReference>
<sequence length="566" mass="62662">MDAAAASLATWKTGQAVFSLLATLHLTSYKYPPTCNPKDGEYFDYIVVGCGTAGSIIANRLTENENVNYPGLFPFTAETSYDYNFPTVNDNYTGQLLRDNSVRITAGKMLGGSSGLSHFLDVRGNPFDFSRWATAAGEDSWNYEGLLPYFIKSEKVTNETILDSPTGKFHGTNGNVEVNIVHSNNNVDIINAFKELGHKYNEDINSNETLGITEPFYFLANGKRSDMASEYITPIKQRKNLHIWKEATVTKINFDLFKNAVSVEVMDSKNKIKTINANKEILLAAGIIKTPQLLMLSGIGPRDQLQKYGIPVLSDLPVGKNLQDHVVALALHKLDPSIAIETPPPPTEFPTPYLLVNANLDPKKSIPDYQVINIFLPHDTGALNLLCGVVLKYENELCNQLYKANIGRNALLSVIYKHRPLSSGEVTLNSKDPLATPTIKMNYYSDKKDLEDMVEYVHKFREIVNTTVLLKKGAEFLDLDLKSCKGIDKDTDEYWKCYILSTSASIYHFIGTCALGTVLDSKLSVKGVNRLRVVDASAIPDIPSGDNMAALTAFVERAADIIKSYV</sequence>
<keyword evidence="3" id="KW-0285">Flavoprotein</keyword>
<accession>A0A9N9R5T0</accession>
<keyword evidence="9" id="KW-1185">Reference proteome</keyword>
<evidence type="ECO:0000256" key="2">
    <source>
        <dbReference type="ARBA" id="ARBA00010790"/>
    </source>
</evidence>
<comment type="cofactor">
    <cofactor evidence="1 5">
        <name>FAD</name>
        <dbReference type="ChEBI" id="CHEBI:57692"/>
    </cofactor>
</comment>
<dbReference type="GO" id="GO:0050660">
    <property type="term" value="F:flavin adenine dinucleotide binding"/>
    <property type="evidence" value="ECO:0007669"/>
    <property type="project" value="InterPro"/>
</dbReference>
<gene>
    <name evidence="8" type="ORF">DIATSA_LOCUS7819</name>
</gene>
<evidence type="ECO:0000313" key="8">
    <source>
        <dbReference type="EMBL" id="CAG9790137.1"/>
    </source>
</evidence>
<dbReference type="InterPro" id="IPR012132">
    <property type="entry name" value="GMC_OxRdtase"/>
</dbReference>
<dbReference type="SUPFAM" id="SSF51905">
    <property type="entry name" value="FAD/NAD(P)-binding domain"/>
    <property type="match status" value="1"/>
</dbReference>
<evidence type="ECO:0000259" key="6">
    <source>
        <dbReference type="Pfam" id="PF00732"/>
    </source>
</evidence>
<feature type="domain" description="Glucose-methanol-choline oxidoreductase N-terminal" evidence="6">
    <location>
        <begin position="43"/>
        <end position="327"/>
    </location>
</feature>
<protein>
    <submittedName>
        <fullName evidence="8">Uncharacterized protein</fullName>
    </submittedName>
</protein>
<dbReference type="Gene3D" id="3.30.560.10">
    <property type="entry name" value="Glucose Oxidase, domain 3"/>
    <property type="match status" value="1"/>
</dbReference>
<dbReference type="EMBL" id="OU893351">
    <property type="protein sequence ID" value="CAG9790137.1"/>
    <property type="molecule type" value="Genomic_DNA"/>
</dbReference>
<dbReference type="PANTHER" id="PTHR11552:SF147">
    <property type="entry name" value="CHOLINE DEHYDROGENASE, MITOCHONDRIAL"/>
    <property type="match status" value="1"/>
</dbReference>
<feature type="domain" description="Glucose-methanol-choline oxidoreductase C-terminal" evidence="7">
    <location>
        <begin position="420"/>
        <end position="553"/>
    </location>
</feature>
<evidence type="ECO:0000259" key="7">
    <source>
        <dbReference type="Pfam" id="PF05199"/>
    </source>
</evidence>
<evidence type="ECO:0000256" key="4">
    <source>
        <dbReference type="ARBA" id="ARBA00022827"/>
    </source>
</evidence>
<dbReference type="PIRSF" id="PIRSF000137">
    <property type="entry name" value="Alcohol_oxidase"/>
    <property type="match status" value="1"/>
</dbReference>
<proteinExistence type="inferred from homology"/>
<evidence type="ECO:0000256" key="5">
    <source>
        <dbReference type="PIRSR" id="PIRSR000137-2"/>
    </source>
</evidence>